<dbReference type="Proteomes" id="UP000054845">
    <property type="component" value="Unassembled WGS sequence"/>
</dbReference>
<dbReference type="OrthoDB" id="47494at2759"/>
<reference evidence="8 9" key="1">
    <citation type="submission" date="2014-09" db="EMBL/GenBank/DDBJ databases">
        <authorList>
            <person name="Magalhaes I.L.F."/>
            <person name="Oliveira U."/>
            <person name="Santos F.R."/>
            <person name="Vidigal T.H.D.A."/>
            <person name="Brescovit A.D."/>
            <person name="Santos A.J."/>
        </authorList>
    </citation>
    <scope>NUCLEOTIDE SEQUENCE [LARGE SCALE GENOMIC DNA]</scope>
</reference>
<dbReference type="Gene3D" id="3.50.50.60">
    <property type="entry name" value="FAD/NAD(P)-binding domain"/>
    <property type="match status" value="2"/>
</dbReference>
<keyword evidence="9" id="KW-1185">Reference proteome</keyword>
<evidence type="ECO:0000256" key="3">
    <source>
        <dbReference type="ARBA" id="ARBA00022827"/>
    </source>
</evidence>
<feature type="domain" description="FAD-dependent oxidoreductase 2 FAD-binding" evidence="6">
    <location>
        <begin position="10"/>
        <end position="130"/>
    </location>
</feature>
<organism evidence="8 9">
    <name type="scientific">Ceraceosorus bombacis</name>
    <dbReference type="NCBI Taxonomy" id="401625"/>
    <lineage>
        <taxon>Eukaryota</taxon>
        <taxon>Fungi</taxon>
        <taxon>Dikarya</taxon>
        <taxon>Basidiomycota</taxon>
        <taxon>Ustilaginomycotina</taxon>
        <taxon>Exobasidiomycetes</taxon>
        <taxon>Ceraceosorales</taxon>
        <taxon>Ceraceosoraceae</taxon>
        <taxon>Ceraceosorus</taxon>
    </lineage>
</organism>
<keyword evidence="2" id="KW-0285">Flavoprotein</keyword>
<dbReference type="Pfam" id="PF00890">
    <property type="entry name" value="FAD_binding_2"/>
    <property type="match status" value="1"/>
</dbReference>
<evidence type="ECO:0000256" key="5">
    <source>
        <dbReference type="ARBA" id="ARBA00023033"/>
    </source>
</evidence>
<dbReference type="GO" id="GO:0004497">
    <property type="term" value="F:monooxygenase activity"/>
    <property type="evidence" value="ECO:0007669"/>
    <property type="project" value="UniProtKB-KW"/>
</dbReference>
<evidence type="ECO:0000259" key="6">
    <source>
        <dbReference type="Pfam" id="PF00890"/>
    </source>
</evidence>
<evidence type="ECO:0000313" key="8">
    <source>
        <dbReference type="EMBL" id="CEH13417.1"/>
    </source>
</evidence>
<feature type="domain" description="FAD-binding" evidence="7">
    <location>
        <begin position="205"/>
        <end position="395"/>
    </location>
</feature>
<dbReference type="Pfam" id="PF01494">
    <property type="entry name" value="FAD_binding_3"/>
    <property type="match status" value="1"/>
</dbReference>
<evidence type="ECO:0000256" key="4">
    <source>
        <dbReference type="ARBA" id="ARBA00023002"/>
    </source>
</evidence>
<keyword evidence="4" id="KW-0560">Oxidoreductase</keyword>
<accession>A0A0P1BCB9</accession>
<name>A0A0P1BCB9_9BASI</name>
<dbReference type="STRING" id="401625.A0A0P1BCB9"/>
<dbReference type="GO" id="GO:0071949">
    <property type="term" value="F:FAD binding"/>
    <property type="evidence" value="ECO:0007669"/>
    <property type="project" value="InterPro"/>
</dbReference>
<dbReference type="InterPro" id="IPR003953">
    <property type="entry name" value="FAD-dep_OxRdtase_2_FAD-bd"/>
</dbReference>
<protein>
    <submittedName>
        <fullName evidence="8">Kynurenine 3-monooxygenase and related flavoprotein monooxygenases</fullName>
    </submittedName>
</protein>
<dbReference type="InterPro" id="IPR002938">
    <property type="entry name" value="FAD-bd"/>
</dbReference>
<evidence type="ECO:0000256" key="1">
    <source>
        <dbReference type="ARBA" id="ARBA00007992"/>
    </source>
</evidence>
<dbReference type="AlphaFoldDB" id="A0A0P1BCB9"/>
<evidence type="ECO:0000313" key="9">
    <source>
        <dbReference type="Proteomes" id="UP000054845"/>
    </source>
</evidence>
<dbReference type="PANTHER" id="PTHR13789:SF314">
    <property type="entry name" value="FAD-BINDING DOMAIN-CONTAINING PROTEIN"/>
    <property type="match status" value="1"/>
</dbReference>
<sequence length="476" mass="52324">MSKTSKKALDIIIVGAGLGGLTAAAYLKTAGHRVTVRARVAISALWTNEGMAVRLTNFSELHGYNRSYGDRLQVLERSASSLGQSEPTADFGLSIVANAVHLLFALGVSEPNLNGVEFTQMWDLTPDNQLKASVPFNTRKMFGAPTLLIRRSRLEKELLRIVNSDEDSTDEKTGGRGTVDLMWNAKVESVDVDIGNVVLRDGTSRSADLIIGADGVNSVVRKAILGERAQPQLHGLLAYVAHVSAAHLASLPQTRFAVEDAGKRGLAFWMSNPSAPYRVVLYPYSPEAFNIICILPDERWASTFAAQKQASLSDVPAKILKEELEKQGFAEEIVQLATEHGSAICAWRLRTLRQMPCQEWHKGKAVLLGDAVHALTPHLGQGVNIAIEDAEALHYFMSRSDGSTKSLKLAMEQYAALRAPRVHRIQWRNLQAAGLLSEDEKAKHGPIDRQEFGKETYAYQGAEKELLKRNKIEMSF</sequence>
<comment type="similarity">
    <text evidence="1">Belongs to the paxM FAD-dependent monooxygenase family.</text>
</comment>
<dbReference type="PRINTS" id="PR00420">
    <property type="entry name" value="RNGMNOXGNASE"/>
</dbReference>
<dbReference type="InterPro" id="IPR050493">
    <property type="entry name" value="FAD-dep_Monooxygenase_BioMet"/>
</dbReference>
<keyword evidence="5 8" id="KW-0503">Monooxygenase</keyword>
<dbReference type="EMBL" id="CCYA01000217">
    <property type="protein sequence ID" value="CEH13417.1"/>
    <property type="molecule type" value="Genomic_DNA"/>
</dbReference>
<dbReference type="InterPro" id="IPR036188">
    <property type="entry name" value="FAD/NAD-bd_sf"/>
</dbReference>
<evidence type="ECO:0000259" key="7">
    <source>
        <dbReference type="Pfam" id="PF01494"/>
    </source>
</evidence>
<dbReference type="SUPFAM" id="SSF51905">
    <property type="entry name" value="FAD/NAD(P)-binding domain"/>
    <property type="match status" value="1"/>
</dbReference>
<evidence type="ECO:0000256" key="2">
    <source>
        <dbReference type="ARBA" id="ARBA00022630"/>
    </source>
</evidence>
<keyword evidence="3" id="KW-0274">FAD</keyword>
<proteinExistence type="inferred from homology"/>
<dbReference type="PANTHER" id="PTHR13789">
    <property type="entry name" value="MONOOXYGENASE"/>
    <property type="match status" value="1"/>
</dbReference>